<sequence>MSALPGVAISFPADCAERSGPVLWWRSVCWLLLLAPFFFLSYGYANALAASREVSTAVVFAWERHMPFWAWTIVPYWSIDLLYGLSFLFCRDRQTVDRHALRLLSAQVLAVACFIAFPLRFSFERPATEGVFGTLFDLLTGFDLPYNQAPSLHIALLVVIWLRFALGTRGVVRVVVHLWAALIALSVLTTYQHHFIDVPTGALAGLLCVWLWPDRGPSPLRGWRWPCPPQRVRLAGLYCAGALLVALPAAVFGGAALWLLWPAVALGMVALIYLGPGARGFQKHDGRMGLAARWLLAPYTLGAWLNSRWWTRACRRADRVADEVWLGRMPSAADMGEGRFAALLDLTAELPAPRPHGAYAGLPWLDLIVPDAGALREAAERIEALRGHGPVLVCCALGYSRSASAVAAWLLLSGRAADVGQAVAQVARARPGVVLGAGHRAALGALLAAGGALR</sequence>
<reference evidence="3 4" key="1">
    <citation type="submission" date="2018-03" db="EMBL/GenBank/DDBJ databases">
        <authorList>
            <person name="Keele B.F."/>
        </authorList>
    </citation>
    <scope>NUCLEOTIDE SEQUENCE [LARGE SCALE GENOMIC DNA]</scope>
    <source>
        <strain evidence="3 4">D20</strain>
    </source>
</reference>
<feature type="transmembrane region" description="Helical" evidence="1">
    <location>
        <begin position="101"/>
        <end position="119"/>
    </location>
</feature>
<feature type="transmembrane region" description="Helical" evidence="1">
    <location>
        <begin position="68"/>
        <end position="89"/>
    </location>
</feature>
<keyword evidence="1" id="KW-1133">Transmembrane helix</keyword>
<feature type="transmembrane region" description="Helical" evidence="1">
    <location>
        <begin position="258"/>
        <end position="278"/>
    </location>
</feature>
<reference evidence="3 4" key="2">
    <citation type="submission" date="2018-04" db="EMBL/GenBank/DDBJ databases">
        <title>Thauera lacus sp. nov., isolated from an saline lake in Inner Mongolia, China.</title>
        <authorList>
            <person name="Liang Q.-Y."/>
        </authorList>
    </citation>
    <scope>NUCLEOTIDE SEQUENCE [LARGE SCALE GENOMIC DNA]</scope>
    <source>
        <strain evidence="3 4">D20</strain>
    </source>
</reference>
<evidence type="ECO:0000313" key="3">
    <source>
        <dbReference type="EMBL" id="PTD98189.1"/>
    </source>
</evidence>
<keyword evidence="1" id="KW-0812">Transmembrane</keyword>
<name>A0A2T4IK92_9RHOO</name>
<dbReference type="PANTHER" id="PTHR47216:SF4">
    <property type="entry name" value="OS01G0859400 PROTEIN"/>
    <property type="match status" value="1"/>
</dbReference>
<evidence type="ECO:0000256" key="1">
    <source>
        <dbReference type="SAM" id="Phobius"/>
    </source>
</evidence>
<comment type="caution">
    <text evidence="3">The sequence shown here is derived from an EMBL/GenBank/DDBJ whole genome shotgun (WGS) entry which is preliminary data.</text>
</comment>
<proteinExistence type="predicted"/>
<dbReference type="InterPro" id="IPR029021">
    <property type="entry name" value="Prot-tyrosine_phosphatase-like"/>
</dbReference>
<gene>
    <name evidence="3" type="ORF">C8261_01910</name>
</gene>
<keyword evidence="1" id="KW-0472">Membrane</keyword>
<protein>
    <submittedName>
        <fullName evidence="3">Serine/threonine protein phosphatase</fullName>
    </submittedName>
</protein>
<dbReference type="PROSITE" id="PS50056">
    <property type="entry name" value="TYR_PHOSPHATASE_2"/>
    <property type="match status" value="1"/>
</dbReference>
<dbReference type="SMART" id="SM00195">
    <property type="entry name" value="DSPc"/>
    <property type="match status" value="1"/>
</dbReference>
<feature type="transmembrane region" description="Helical" evidence="1">
    <location>
        <begin position="171"/>
        <end position="189"/>
    </location>
</feature>
<keyword evidence="4" id="KW-1185">Reference proteome</keyword>
<organism evidence="3 4">
    <name type="scientific">Pseudothauera lacus</name>
    <dbReference type="NCBI Taxonomy" id="2136175"/>
    <lineage>
        <taxon>Bacteria</taxon>
        <taxon>Pseudomonadati</taxon>
        <taxon>Pseudomonadota</taxon>
        <taxon>Betaproteobacteria</taxon>
        <taxon>Rhodocyclales</taxon>
        <taxon>Zoogloeaceae</taxon>
        <taxon>Pseudothauera</taxon>
    </lineage>
</organism>
<dbReference type="Gene3D" id="3.90.190.10">
    <property type="entry name" value="Protein tyrosine phosphatase superfamily"/>
    <property type="match status" value="1"/>
</dbReference>
<feature type="transmembrane region" description="Helical" evidence="1">
    <location>
        <begin position="146"/>
        <end position="164"/>
    </location>
</feature>
<dbReference type="Proteomes" id="UP000241193">
    <property type="component" value="Unassembled WGS sequence"/>
</dbReference>
<dbReference type="SUPFAM" id="SSF52799">
    <property type="entry name" value="(Phosphotyrosine protein) phosphatases II"/>
    <property type="match status" value="1"/>
</dbReference>
<dbReference type="CDD" id="cd14527">
    <property type="entry name" value="DSP_bac"/>
    <property type="match status" value="1"/>
</dbReference>
<dbReference type="AlphaFoldDB" id="A0A2T4IK92"/>
<feature type="transmembrane region" description="Helical" evidence="1">
    <location>
        <begin position="28"/>
        <end position="48"/>
    </location>
</feature>
<feature type="transmembrane region" description="Helical" evidence="1">
    <location>
        <begin position="234"/>
        <end position="252"/>
    </location>
</feature>
<dbReference type="CDD" id="cd03386">
    <property type="entry name" value="PAP2_Aur1_like"/>
    <property type="match status" value="1"/>
</dbReference>
<dbReference type="InterPro" id="IPR020422">
    <property type="entry name" value="TYR_PHOSPHATASE_DUAL_dom"/>
</dbReference>
<evidence type="ECO:0000313" key="4">
    <source>
        <dbReference type="Proteomes" id="UP000241193"/>
    </source>
</evidence>
<dbReference type="PANTHER" id="PTHR47216">
    <property type="match status" value="1"/>
</dbReference>
<dbReference type="InterPro" id="IPR000387">
    <property type="entry name" value="Tyr_Pase_dom"/>
</dbReference>
<dbReference type="OrthoDB" id="256494at2"/>
<feature type="domain" description="Tyrosine specific protein phosphatases" evidence="2">
    <location>
        <begin position="376"/>
        <end position="441"/>
    </location>
</feature>
<evidence type="ECO:0000259" key="2">
    <source>
        <dbReference type="PROSITE" id="PS50056"/>
    </source>
</evidence>
<dbReference type="RefSeq" id="WP_107491949.1">
    <property type="nucleotide sequence ID" value="NZ_PZKC01000001.1"/>
</dbReference>
<feature type="transmembrane region" description="Helical" evidence="1">
    <location>
        <begin position="290"/>
        <end position="310"/>
    </location>
</feature>
<accession>A0A2T4IK92</accession>
<dbReference type="EMBL" id="PZKC01000001">
    <property type="protein sequence ID" value="PTD98189.1"/>
    <property type="molecule type" value="Genomic_DNA"/>
</dbReference>